<reference evidence="2 3" key="1">
    <citation type="journal article" date="2014" name="Genome Biol. Evol.">
        <title>The secreted proteins of Achlya hypogyna and Thraustotheca clavata identify the ancestral oomycete secretome and reveal gene acquisitions by horizontal gene transfer.</title>
        <authorList>
            <person name="Misner I."/>
            <person name="Blouin N."/>
            <person name="Leonard G."/>
            <person name="Richards T.A."/>
            <person name="Lane C.E."/>
        </authorList>
    </citation>
    <scope>NUCLEOTIDE SEQUENCE [LARGE SCALE GENOMIC DNA]</scope>
    <source>
        <strain evidence="2 3">ATCC 48635</strain>
    </source>
</reference>
<evidence type="ECO:0000313" key="3">
    <source>
        <dbReference type="Proteomes" id="UP000243579"/>
    </source>
</evidence>
<feature type="region of interest" description="Disordered" evidence="1">
    <location>
        <begin position="44"/>
        <end position="121"/>
    </location>
</feature>
<evidence type="ECO:0000313" key="2">
    <source>
        <dbReference type="EMBL" id="OQR95152.1"/>
    </source>
</evidence>
<feature type="compositionally biased region" description="Basic residues" evidence="1">
    <location>
        <begin position="1"/>
        <end position="17"/>
    </location>
</feature>
<feature type="region of interest" description="Disordered" evidence="1">
    <location>
        <begin position="742"/>
        <end position="792"/>
    </location>
</feature>
<dbReference type="AlphaFoldDB" id="A0A1V9ZB30"/>
<evidence type="ECO:0000256" key="1">
    <source>
        <dbReference type="SAM" id="MobiDB-lite"/>
    </source>
</evidence>
<gene>
    <name evidence="2" type="ORF">ACHHYP_00366</name>
</gene>
<feature type="compositionally biased region" description="Polar residues" evidence="1">
    <location>
        <begin position="44"/>
        <end position="56"/>
    </location>
</feature>
<name>A0A1V9ZB30_ACHHY</name>
<accession>A0A1V9ZB30</accession>
<dbReference type="OrthoDB" id="72428at2759"/>
<feature type="region of interest" description="Disordered" evidence="1">
    <location>
        <begin position="1"/>
        <end position="28"/>
    </location>
</feature>
<organism evidence="2 3">
    <name type="scientific">Achlya hypogyna</name>
    <name type="common">Oomycete</name>
    <name type="synonym">Protoachlya hypogyna</name>
    <dbReference type="NCBI Taxonomy" id="1202772"/>
    <lineage>
        <taxon>Eukaryota</taxon>
        <taxon>Sar</taxon>
        <taxon>Stramenopiles</taxon>
        <taxon>Oomycota</taxon>
        <taxon>Saprolegniomycetes</taxon>
        <taxon>Saprolegniales</taxon>
        <taxon>Achlyaceae</taxon>
        <taxon>Achlya</taxon>
    </lineage>
</organism>
<protein>
    <submittedName>
        <fullName evidence="2">Uncharacterized protein</fullName>
    </submittedName>
</protein>
<sequence>MQGGPRVKRRPVKKRDGRRADGLGLVPHWDAVAPTVLFPSIARNTESPRCLSSQRARPSPRTEPTAPDTAHFKRKLPQRPLTQGAASPRVRGISREDTTKYQFLPRKPVAMSSPPKTPRARNRADLWSMHETWAPSTVIPVDAVIETIASFAGAERSSRTETSQSGVLRLFLEDWLERFETEDINYRSIVVHAQVGFSEIQRLTSHVQLPNDVMTAYCCALLHRIAAYFGPYEGLLRLLSSEVQRAVYVLPSVATAPAKLFHETTYFTAVKQARTDLQLRADKRTRCQTRNQFLERELVRAQTTLETALHDWADELQKSCFFAWYEASVVRKKVLAKNLRWFSMWFSGSPRTLVASTFEDWRRFVLASTGRRIALKLQEDCDKVAVAQKYVTELTEDNAVLQNEHDQLREHNRLLLESIEALTTHSEHAKIFLRTTPAREESVCFDGQLRMEAVSELAHFVFESLLRFQYNVGFHQQRFFSPVSPDAVALEQLAAFALGKAADAPSLASMGDDDIAVFLGGLHRAFAARERHLLFCTMAPPSASPVELLYAMVGDLQRQQEHIAATSALFFARHFEDHETSISPPSLAAAKLRSPLGQSRAVLQDVAAAAAQSQLTQAQSIVPGTVRGGFGPQWRVLAVGRCFLEYAALLYHPCDMSPYVRNGHIAHRMRDFEYTRTAPITTDVAATDAADEGCQSLECRPTRTADADAHARVAAGAIIDGFATWKDVSLDLVVAGVVQAPPDAAGDAPEPAPSPEKRASKSKGSMSALGSLPSARLPRRLPPADHCQPEPSGIYATGAAAASKKFGDYAAAKLHAVDQCKVTQLNTDVRALRWTLEETHARSAEVVAARVAVCHVRRSMWQHGCALVAEKESQPFLGRRAKSDSAVDTRPSLHTAVSWEVPAVAALVNEEADPAAEMSLVRALFERHDASLRKLYGRPGDGGFAVAADELSRALKRLRIRTKVLSASKDDVVQQIPVADLAELLLRICNEQFRELPCLSCRVESFVSEHLRYVNEAPSPLREVATSAAVKAVLADCKESLIAVFKAYAVKPKGRDRGVGRAHLTLREWSLFIKDYQLSTPQFTMESARQLFVDAQDGDPNEDAMEMLFVEFSEAIVGLAGFMLPDPFIDWAVKTALFVKRFLVDRTGK</sequence>
<keyword evidence="3" id="KW-1185">Reference proteome</keyword>
<proteinExistence type="predicted"/>
<dbReference type="EMBL" id="JNBR01000334">
    <property type="protein sequence ID" value="OQR95152.1"/>
    <property type="molecule type" value="Genomic_DNA"/>
</dbReference>
<comment type="caution">
    <text evidence="2">The sequence shown here is derived from an EMBL/GenBank/DDBJ whole genome shotgun (WGS) entry which is preliminary data.</text>
</comment>
<dbReference type="Proteomes" id="UP000243579">
    <property type="component" value="Unassembled WGS sequence"/>
</dbReference>